<evidence type="ECO:0000256" key="1">
    <source>
        <dbReference type="SAM" id="MobiDB-lite"/>
    </source>
</evidence>
<accession>A0A550BS92</accession>
<feature type="region of interest" description="Disordered" evidence="1">
    <location>
        <begin position="1"/>
        <end position="28"/>
    </location>
</feature>
<dbReference type="Proteomes" id="UP000320762">
    <property type="component" value="Unassembled WGS sequence"/>
</dbReference>
<protein>
    <submittedName>
        <fullName evidence="2">Uncharacterized protein</fullName>
    </submittedName>
</protein>
<reference evidence="2 3" key="1">
    <citation type="journal article" date="2019" name="New Phytol.">
        <title>Comparative genomics reveals unique wood-decay strategies and fruiting body development in the Schizophyllaceae.</title>
        <authorList>
            <person name="Almasi E."/>
            <person name="Sahu N."/>
            <person name="Krizsan K."/>
            <person name="Balint B."/>
            <person name="Kovacs G.M."/>
            <person name="Kiss B."/>
            <person name="Cseklye J."/>
            <person name="Drula E."/>
            <person name="Henrissat B."/>
            <person name="Nagy I."/>
            <person name="Chovatia M."/>
            <person name="Adam C."/>
            <person name="LaButti K."/>
            <person name="Lipzen A."/>
            <person name="Riley R."/>
            <person name="Grigoriev I.V."/>
            <person name="Nagy L.G."/>
        </authorList>
    </citation>
    <scope>NUCLEOTIDE SEQUENCE [LARGE SCALE GENOMIC DNA]</scope>
    <source>
        <strain evidence="2 3">NL-1724</strain>
    </source>
</reference>
<name>A0A550BS92_9AGAR</name>
<dbReference type="EMBL" id="VDMD01000154">
    <property type="protein sequence ID" value="TRM55400.1"/>
    <property type="molecule type" value="Genomic_DNA"/>
</dbReference>
<evidence type="ECO:0000313" key="3">
    <source>
        <dbReference type="Proteomes" id="UP000320762"/>
    </source>
</evidence>
<proteinExistence type="predicted"/>
<sequence>MSLSQATMSSNGMDGWRETPSPTPSPVRSLRERVYQWLPDDHPSQKVMLHLETYGTQEMAHLLPSSVLDGPSPNINHITTAEADAATPTTGDDEDDVEGVAIEHDLVELEEEDQLACSTSSLPPTWLAQRMADLAVPRLSVEQFLQQQEALTSKFHHDLIEEKENLARELSEAWGEARQLQDRLDQQIKRNRRLLNILVRLCHRDLRKSSQ</sequence>
<dbReference type="AlphaFoldDB" id="A0A550BS92"/>
<feature type="compositionally biased region" description="Polar residues" evidence="1">
    <location>
        <begin position="1"/>
        <end position="12"/>
    </location>
</feature>
<evidence type="ECO:0000313" key="2">
    <source>
        <dbReference type="EMBL" id="TRM55400.1"/>
    </source>
</evidence>
<organism evidence="2 3">
    <name type="scientific">Schizophyllum amplum</name>
    <dbReference type="NCBI Taxonomy" id="97359"/>
    <lineage>
        <taxon>Eukaryota</taxon>
        <taxon>Fungi</taxon>
        <taxon>Dikarya</taxon>
        <taxon>Basidiomycota</taxon>
        <taxon>Agaricomycotina</taxon>
        <taxon>Agaricomycetes</taxon>
        <taxon>Agaricomycetidae</taxon>
        <taxon>Agaricales</taxon>
        <taxon>Schizophyllaceae</taxon>
        <taxon>Schizophyllum</taxon>
    </lineage>
</organism>
<gene>
    <name evidence="2" type="ORF">BD626DRAFT_542775</name>
</gene>
<comment type="caution">
    <text evidence="2">The sequence shown here is derived from an EMBL/GenBank/DDBJ whole genome shotgun (WGS) entry which is preliminary data.</text>
</comment>
<keyword evidence="3" id="KW-1185">Reference proteome</keyword>